<dbReference type="EMBL" id="CAJB01000357">
    <property type="protein sequence ID" value="CCH79377.1"/>
    <property type="molecule type" value="Genomic_DNA"/>
</dbReference>
<dbReference type="Pfam" id="PF21226">
    <property type="entry name" value="MalQ_N"/>
    <property type="match status" value="1"/>
</dbReference>
<dbReference type="Pfam" id="PF02446">
    <property type="entry name" value="Glyco_hydro_77"/>
    <property type="match status" value="1"/>
</dbReference>
<evidence type="ECO:0000256" key="8">
    <source>
        <dbReference type="ARBA" id="ARBA00031423"/>
    </source>
</evidence>
<dbReference type="Gene3D" id="3.20.20.80">
    <property type="entry name" value="Glycosidases"/>
    <property type="match status" value="1"/>
</dbReference>
<accession>A0A077M2S2</accession>
<evidence type="ECO:0000256" key="3">
    <source>
        <dbReference type="ARBA" id="ARBA00012560"/>
    </source>
</evidence>
<evidence type="ECO:0000256" key="5">
    <source>
        <dbReference type="ARBA" id="ARBA00022676"/>
    </source>
</evidence>
<dbReference type="GO" id="GO:0005975">
    <property type="term" value="P:carbohydrate metabolic process"/>
    <property type="evidence" value="ECO:0007669"/>
    <property type="project" value="InterPro"/>
</dbReference>
<dbReference type="InterPro" id="IPR017853">
    <property type="entry name" value="GH"/>
</dbReference>
<dbReference type="OrthoDB" id="9811841at2"/>
<dbReference type="InterPro" id="IPR003385">
    <property type="entry name" value="Glyco_hydro_77"/>
</dbReference>
<comment type="similarity">
    <text evidence="2 10">Belongs to the disproportionating enzyme family.</text>
</comment>
<keyword evidence="6 10" id="KW-0808">Transferase</keyword>
<dbReference type="NCBIfam" id="TIGR00217">
    <property type="entry name" value="malQ"/>
    <property type="match status" value="1"/>
</dbReference>
<dbReference type="EC" id="2.4.1.25" evidence="3 10"/>
<keyword evidence="7 10" id="KW-0119">Carbohydrate metabolism</keyword>
<evidence type="ECO:0000256" key="10">
    <source>
        <dbReference type="RuleBase" id="RU361207"/>
    </source>
</evidence>
<proteinExistence type="inferred from homology"/>
<evidence type="ECO:0000256" key="6">
    <source>
        <dbReference type="ARBA" id="ARBA00022679"/>
    </source>
</evidence>
<evidence type="ECO:0000256" key="2">
    <source>
        <dbReference type="ARBA" id="ARBA00005684"/>
    </source>
</evidence>
<evidence type="ECO:0000256" key="7">
    <source>
        <dbReference type="ARBA" id="ARBA00023277"/>
    </source>
</evidence>
<dbReference type="PANTHER" id="PTHR32438:SF5">
    <property type="entry name" value="4-ALPHA-GLUCANOTRANSFERASE DPE1, CHLOROPLASTIC_AMYLOPLASTIC"/>
    <property type="match status" value="1"/>
</dbReference>
<dbReference type="PANTHER" id="PTHR32438">
    <property type="entry name" value="4-ALPHA-GLUCANOTRANSFERASE DPE1, CHLOROPLASTIC/AMYLOPLASTIC"/>
    <property type="match status" value="1"/>
</dbReference>
<dbReference type="GO" id="GO:0004134">
    <property type="term" value="F:4-alpha-glucanotransferase activity"/>
    <property type="evidence" value="ECO:0007669"/>
    <property type="project" value="UniProtKB-EC"/>
</dbReference>
<keyword evidence="13" id="KW-1185">Reference proteome</keyword>
<dbReference type="SUPFAM" id="SSF51445">
    <property type="entry name" value="(Trans)glycosidases"/>
    <property type="match status" value="1"/>
</dbReference>
<evidence type="ECO:0000256" key="9">
    <source>
        <dbReference type="ARBA" id="ARBA00031501"/>
    </source>
</evidence>
<sequence length="708" mass="77440">MTMSMSPDLAALAVAHRVATDYWDWQGRHVEVSSSTIVAVLGALGVDAGTDAAVRSSLAALEEERWRRVVPPTVVMRTGWTPWVPVHVPHGQSVEVDVHLEDGGTRPARPVDHWVAPRVVDGREIGEATVELPGDLPPGWHRLEARIGDGTSATATLIVAPARLELPAALREGRVWGLMTQLYQARSAASWGVGDLADLAGLSTWSAAQGADFVLVNPMHAAEPSSPLEPSPYLPTARAFTSPLYLHVEDVPETRLLDGRARARVDACAKRAIELDRLDSIDRDPAWTAKREALEIVFNRGRDADREAAFTAYRSERGEALDTYATWCVLADEHGSDWTTWPEGLRDASSPEVAAYREGHREQMAFHAWLQWLCDEQLGRTQGAATAAGMRLGILRDLAVGVHPRGADAWGLSSVLAHGVTVGAPPDQFNQLGQNWSQPPWHPERLAEVGYGPFRDMVRAVLRDSGGIRVDHVIGMFRLWWVPEGCTPAEGTYVGYDDEALVGILVLEASRVGAVVVGEDLGVVEPRARDVLRERGIFGTSILWFEWTADGRPLPPEGYRELCLASVTTHDLPPTAGYLGLAHVRLRERLGLLTRDVAEESAHERTSIDRVRAALVERGLLAADGTNEDMIVALHGWLVDSPARMLGVSLSDLVGDRRIINQPGTQDEYPNWRVPLSGPDERPIAWDEALTSPLAAQITARMPRRAGR</sequence>
<evidence type="ECO:0000256" key="1">
    <source>
        <dbReference type="ARBA" id="ARBA00000439"/>
    </source>
</evidence>
<dbReference type="AlphaFoldDB" id="A0A077M2S2"/>
<name>A0A077M2S2_9MICO</name>
<keyword evidence="5 10" id="KW-0328">Glycosyltransferase</keyword>
<evidence type="ECO:0000313" key="12">
    <source>
        <dbReference type="EMBL" id="CCH79377.1"/>
    </source>
</evidence>
<dbReference type="Proteomes" id="UP000035721">
    <property type="component" value="Unassembled WGS sequence"/>
</dbReference>
<evidence type="ECO:0000256" key="4">
    <source>
        <dbReference type="ARBA" id="ARBA00020295"/>
    </source>
</evidence>
<reference evidence="12 13" key="1">
    <citation type="journal article" date="2013" name="ISME J.">
        <title>A metabolic model for members of the genus Tetrasphaera involved in enhanced biological phosphorus removal.</title>
        <authorList>
            <person name="Kristiansen R."/>
            <person name="Nguyen H.T.T."/>
            <person name="Saunders A.M."/>
            <person name="Nielsen J.L."/>
            <person name="Wimmer R."/>
            <person name="Le V.Q."/>
            <person name="McIlroy S.J."/>
            <person name="Petrovski S."/>
            <person name="Seviour R.J."/>
            <person name="Calteau A."/>
            <person name="Nielsen K.L."/>
            <person name="Nielsen P.H."/>
        </authorList>
    </citation>
    <scope>NUCLEOTIDE SEQUENCE [LARGE SCALE GENOMIC DNA]</scope>
    <source>
        <strain evidence="12 13">T1-X7</strain>
    </source>
</reference>
<comment type="caution">
    <text evidence="12">The sequence shown here is derived from an EMBL/GenBank/DDBJ whole genome shotgun (WGS) entry which is preliminary data.</text>
</comment>
<feature type="domain" description="MalQ N-terminal beta-sandwich" evidence="11">
    <location>
        <begin position="70"/>
        <end position="161"/>
    </location>
</feature>
<organism evidence="12 13">
    <name type="scientific">Nostocoides japonicum T1-X7</name>
    <dbReference type="NCBI Taxonomy" id="1194083"/>
    <lineage>
        <taxon>Bacteria</taxon>
        <taxon>Bacillati</taxon>
        <taxon>Actinomycetota</taxon>
        <taxon>Actinomycetes</taxon>
        <taxon>Micrococcales</taxon>
        <taxon>Intrasporangiaceae</taxon>
        <taxon>Nostocoides</taxon>
    </lineage>
</organism>
<evidence type="ECO:0000313" key="13">
    <source>
        <dbReference type="Proteomes" id="UP000035721"/>
    </source>
</evidence>
<dbReference type="InterPro" id="IPR048458">
    <property type="entry name" value="MalQ_N"/>
</dbReference>
<evidence type="ECO:0000259" key="11">
    <source>
        <dbReference type="Pfam" id="PF21226"/>
    </source>
</evidence>
<protein>
    <recommendedName>
        <fullName evidence="4 10">4-alpha-glucanotransferase</fullName>
        <ecNumber evidence="3 10">2.4.1.25</ecNumber>
    </recommendedName>
    <alternativeName>
        <fullName evidence="8 10">Amylomaltase</fullName>
    </alternativeName>
    <alternativeName>
        <fullName evidence="9 10">Disproportionating enzyme</fullName>
    </alternativeName>
</protein>
<dbReference type="STRING" id="1194083.BN12_420008"/>
<gene>
    <name evidence="12" type="primary">malQ</name>
    <name evidence="12" type="ORF">BN12_420008</name>
</gene>
<comment type="catalytic activity">
    <reaction evidence="1 10">
        <text>Transfers a segment of a (1-&gt;4)-alpha-D-glucan to a new position in an acceptor, which may be glucose or a (1-&gt;4)-alpha-D-glucan.</text>
        <dbReference type="EC" id="2.4.1.25"/>
    </reaction>
</comment>